<evidence type="ECO:0000259" key="2">
    <source>
        <dbReference type="Pfam" id="PF10882"/>
    </source>
</evidence>
<evidence type="ECO:0000256" key="1">
    <source>
        <dbReference type="SAM" id="Phobius"/>
    </source>
</evidence>
<sequence length="170" mass="18469">MHKSYRVPMNPVVIVMFLLVAAAVAALVAWSFNSGFKWTGICLLVVTVPMGGFYWYMLYVNPARSEITLSSEGVLVNAPPFIEAAIPWGNIESVAVADLENDDRLAVQKAKRIMKFGAYRSGVVTLKSGIEAVLLARSSRVVCLKAGDRAYLLGPINVDSLAEECSSKIN</sequence>
<dbReference type="RefSeq" id="WP_151151226.1">
    <property type="nucleotide sequence ID" value="NZ_WAIE01000004.1"/>
</dbReference>
<comment type="caution">
    <text evidence="3">The sequence shown here is derived from an EMBL/GenBank/DDBJ whole genome shotgun (WGS) entry which is preliminary data.</text>
</comment>
<reference evidence="3 4" key="1">
    <citation type="journal article" date="2017" name="Int. J. Syst. Evol. Microbiol.">
        <title>Desulfovibrio senegalensis sp. nov., a mesophilic sulfate reducer isolated from marine sediment.</title>
        <authorList>
            <person name="Thioye A."/>
            <person name="Gam Z.B.A."/>
            <person name="Mbengue M."/>
            <person name="Cayol J.L."/>
            <person name="Joseph-Bartoli M."/>
            <person name="Toure-Kane C."/>
            <person name="Labat M."/>
        </authorList>
    </citation>
    <scope>NUCLEOTIDE SEQUENCE [LARGE SCALE GENOMIC DNA]</scope>
    <source>
        <strain evidence="3 4">DSM 101509</strain>
    </source>
</reference>
<name>A0A6N6N185_9BACT</name>
<evidence type="ECO:0000313" key="4">
    <source>
        <dbReference type="Proteomes" id="UP000438699"/>
    </source>
</evidence>
<dbReference type="OrthoDB" id="5464967at2"/>
<dbReference type="Proteomes" id="UP000438699">
    <property type="component" value="Unassembled WGS sequence"/>
</dbReference>
<protein>
    <recommendedName>
        <fullName evidence="2">Bacterial Pleckstrin homology domain-containing protein</fullName>
    </recommendedName>
</protein>
<evidence type="ECO:0000313" key="3">
    <source>
        <dbReference type="EMBL" id="KAB1441483.1"/>
    </source>
</evidence>
<dbReference type="EMBL" id="WAIE01000004">
    <property type="protein sequence ID" value="KAB1441483.1"/>
    <property type="molecule type" value="Genomic_DNA"/>
</dbReference>
<feature type="transmembrane region" description="Helical" evidence="1">
    <location>
        <begin position="38"/>
        <end position="57"/>
    </location>
</feature>
<keyword evidence="1" id="KW-1133">Transmembrane helix</keyword>
<organism evidence="3 4">
    <name type="scientific">Pseudodesulfovibrio senegalensis</name>
    <dbReference type="NCBI Taxonomy" id="1721087"/>
    <lineage>
        <taxon>Bacteria</taxon>
        <taxon>Pseudomonadati</taxon>
        <taxon>Thermodesulfobacteriota</taxon>
        <taxon>Desulfovibrionia</taxon>
        <taxon>Desulfovibrionales</taxon>
        <taxon>Desulfovibrionaceae</taxon>
    </lineage>
</organism>
<dbReference type="InterPro" id="IPR027783">
    <property type="entry name" value="Bacterial_PH-related"/>
</dbReference>
<keyword evidence="1" id="KW-0812">Transmembrane</keyword>
<dbReference type="AlphaFoldDB" id="A0A6N6N185"/>
<feature type="transmembrane region" description="Helical" evidence="1">
    <location>
        <begin position="12"/>
        <end position="32"/>
    </location>
</feature>
<gene>
    <name evidence="3" type="ORF">F8A88_11115</name>
</gene>
<feature type="domain" description="Bacterial Pleckstrin homology" evidence="2">
    <location>
        <begin position="67"/>
        <end position="168"/>
    </location>
</feature>
<keyword evidence="1" id="KW-0472">Membrane</keyword>
<proteinExistence type="predicted"/>
<keyword evidence="4" id="KW-1185">Reference proteome</keyword>
<dbReference type="Pfam" id="PF10882">
    <property type="entry name" value="bPH_5"/>
    <property type="match status" value="1"/>
</dbReference>
<accession>A0A6N6N185</accession>